<gene>
    <name evidence="1" type="ORF">Cantr_04636</name>
</gene>
<evidence type="ECO:0000313" key="1">
    <source>
        <dbReference type="EMBL" id="RCK54408.1"/>
    </source>
</evidence>
<organism evidence="1 2">
    <name type="scientific">Candida viswanathii</name>
    <dbReference type="NCBI Taxonomy" id="5486"/>
    <lineage>
        <taxon>Eukaryota</taxon>
        <taxon>Fungi</taxon>
        <taxon>Dikarya</taxon>
        <taxon>Ascomycota</taxon>
        <taxon>Saccharomycotina</taxon>
        <taxon>Pichiomycetes</taxon>
        <taxon>Debaryomycetaceae</taxon>
        <taxon>Candida/Lodderomyces clade</taxon>
        <taxon>Candida</taxon>
    </lineage>
</organism>
<evidence type="ECO:0000313" key="2">
    <source>
        <dbReference type="Proteomes" id="UP000253472"/>
    </source>
</evidence>
<keyword evidence="2" id="KW-1185">Reference proteome</keyword>
<dbReference type="EMBL" id="QLNQ01000030">
    <property type="protein sequence ID" value="RCK54408.1"/>
    <property type="molecule type" value="Genomic_DNA"/>
</dbReference>
<comment type="caution">
    <text evidence="1">The sequence shown here is derived from an EMBL/GenBank/DDBJ whole genome shotgun (WGS) entry which is preliminary data.</text>
</comment>
<proteinExistence type="predicted"/>
<name>A0A367XLH4_9ASCO</name>
<reference evidence="1 2" key="1">
    <citation type="submission" date="2018-06" db="EMBL/GenBank/DDBJ databases">
        <title>Whole genome sequencing of Candida tropicalis (genome annotated by CSBL at Korea University).</title>
        <authorList>
            <person name="Ahn J."/>
        </authorList>
    </citation>
    <scope>NUCLEOTIDE SEQUENCE [LARGE SCALE GENOMIC DNA]</scope>
    <source>
        <strain evidence="1 2">ATCC 20962</strain>
    </source>
</reference>
<dbReference type="Proteomes" id="UP000253472">
    <property type="component" value="Unassembled WGS sequence"/>
</dbReference>
<dbReference type="AlphaFoldDB" id="A0A367XLH4"/>
<sequence length="63" mass="7135">MTIREKRSNCSVFVPSLETKCLLYLTQSLCNPGGKIGLFNVFANHRSMARSNSLFGKVRWRNG</sequence>
<accession>A0A367XLH4</accession>
<protein>
    <submittedName>
        <fullName evidence="1">Uncharacterized protein</fullName>
    </submittedName>
</protein>